<evidence type="ECO:0000259" key="1">
    <source>
        <dbReference type="Pfam" id="PF13577"/>
    </source>
</evidence>
<dbReference type="eggNOG" id="ENOG5034713">
    <property type="taxonomic scope" value="Bacteria"/>
</dbReference>
<dbReference type="Proteomes" id="UP000002484">
    <property type="component" value="Chromosome"/>
</dbReference>
<dbReference type="EMBL" id="CP002299">
    <property type="protein sequence ID" value="ADP80552.1"/>
    <property type="molecule type" value="Genomic_DNA"/>
</dbReference>
<dbReference type="SUPFAM" id="SSF54427">
    <property type="entry name" value="NTF2-like"/>
    <property type="match status" value="1"/>
</dbReference>
<dbReference type="Pfam" id="PF13577">
    <property type="entry name" value="SnoaL_4"/>
    <property type="match status" value="1"/>
</dbReference>
<sequence length="142" mass="15556">MLPAPADHVAISDLVARYCLMLDLDDVEGWVGLFTPDASYLVYGRSFDGHDALRAMMRAAPGGMHLGGPPSIEMLGPDQARTTRNLLFVDQAGGAPRHAIYHDDLVRTPDGWRIGRCRCQFVTPDGLSDRPARPKDQAPRTT</sequence>
<dbReference type="CDD" id="cd00531">
    <property type="entry name" value="NTF2_like"/>
    <property type="match status" value="1"/>
</dbReference>
<dbReference type="Gene3D" id="3.10.450.50">
    <property type="match status" value="1"/>
</dbReference>
<dbReference type="AlphaFoldDB" id="E3J2N8"/>
<dbReference type="InterPro" id="IPR037401">
    <property type="entry name" value="SnoaL-like"/>
</dbReference>
<feature type="domain" description="SnoaL-like" evidence="1">
    <location>
        <begin position="7"/>
        <end position="118"/>
    </location>
</feature>
<name>E3J2N8_PSEI1</name>
<dbReference type="InterPro" id="IPR032710">
    <property type="entry name" value="NTF2-like_dom_sf"/>
</dbReference>
<evidence type="ECO:0000313" key="2">
    <source>
        <dbReference type="EMBL" id="ADP80552.1"/>
    </source>
</evidence>
<keyword evidence="3" id="KW-1185">Reference proteome</keyword>
<protein>
    <recommendedName>
        <fullName evidence="1">SnoaL-like domain-containing protein</fullName>
    </recommendedName>
</protein>
<dbReference type="HOGENOM" id="CLU_106738_8_2_11"/>
<dbReference type="RefSeq" id="WP_013423670.1">
    <property type="nucleotide sequence ID" value="NC_014666.1"/>
</dbReference>
<dbReference type="KEGG" id="fri:FraEuI1c_2518"/>
<gene>
    <name evidence="2" type="ordered locus">FraEuI1c_2518</name>
</gene>
<organism evidence="2 3">
    <name type="scientific">Pseudofrankia inefficax (strain DSM 45817 / CECT 9037 / DDB 130130 / EuI1c)</name>
    <name type="common">Frankia inefficax</name>
    <dbReference type="NCBI Taxonomy" id="298654"/>
    <lineage>
        <taxon>Bacteria</taxon>
        <taxon>Bacillati</taxon>
        <taxon>Actinomycetota</taxon>
        <taxon>Actinomycetes</taxon>
        <taxon>Frankiales</taxon>
        <taxon>Frankiaceae</taxon>
        <taxon>Pseudofrankia</taxon>
    </lineage>
</organism>
<evidence type="ECO:0000313" key="3">
    <source>
        <dbReference type="Proteomes" id="UP000002484"/>
    </source>
</evidence>
<reference evidence="2 3" key="1">
    <citation type="submission" date="2010-10" db="EMBL/GenBank/DDBJ databases">
        <title>Complete sequence of Frankia sp. EuI1c.</title>
        <authorList>
            <consortium name="US DOE Joint Genome Institute"/>
            <person name="Lucas S."/>
            <person name="Copeland A."/>
            <person name="Lapidus A."/>
            <person name="Cheng J.-F."/>
            <person name="Bruce D."/>
            <person name="Goodwin L."/>
            <person name="Pitluck S."/>
            <person name="Chertkov O."/>
            <person name="Detter J.C."/>
            <person name="Han C."/>
            <person name="Tapia R."/>
            <person name="Land M."/>
            <person name="Hauser L."/>
            <person name="Jeffries C."/>
            <person name="Kyrpides N."/>
            <person name="Ivanova N."/>
            <person name="Mikhailova N."/>
            <person name="Beauchemin N."/>
            <person name="Sen A."/>
            <person name="Sur S.A."/>
            <person name="Gtari M."/>
            <person name="Wall L."/>
            <person name="Tisa L."/>
            <person name="Woyke T."/>
        </authorList>
    </citation>
    <scope>NUCLEOTIDE SEQUENCE [LARGE SCALE GENOMIC DNA]</scope>
    <source>
        <strain evidence="3">DSM 45817 / CECT 9037 / EuI1c</strain>
    </source>
</reference>
<proteinExistence type="predicted"/>
<accession>E3J2N8</accession>
<dbReference type="InParanoid" id="E3J2N8"/>
<dbReference type="OrthoDB" id="4621984at2"/>